<organism evidence="2 3">
    <name type="scientific">Pelotomaculum isophthalicicum JI</name>
    <dbReference type="NCBI Taxonomy" id="947010"/>
    <lineage>
        <taxon>Bacteria</taxon>
        <taxon>Bacillati</taxon>
        <taxon>Bacillota</taxon>
        <taxon>Clostridia</taxon>
        <taxon>Eubacteriales</taxon>
        <taxon>Desulfotomaculaceae</taxon>
        <taxon>Pelotomaculum</taxon>
    </lineage>
</organism>
<dbReference type="RefSeq" id="WP_277445573.1">
    <property type="nucleotide sequence ID" value="NZ_JAKOAV010000060.1"/>
</dbReference>
<dbReference type="Proteomes" id="UP001154312">
    <property type="component" value="Unassembled WGS sequence"/>
</dbReference>
<evidence type="ECO:0000313" key="3">
    <source>
        <dbReference type="Proteomes" id="UP001154312"/>
    </source>
</evidence>
<dbReference type="EMBL" id="JAKOAV010000060">
    <property type="protein sequence ID" value="MDF9410030.1"/>
    <property type="molecule type" value="Genomic_DNA"/>
</dbReference>
<sequence>MKKKYLVVLCAVLSVLMFALPVMASAETMVQGSNQKTFSKDTVITEDNVNDILRCYGLDPNSIIKKDNMPNVKVTVGDLENALKEFSKMPKKVVLNNDNPTNVKVIPDNQVKPDGLIRPLSSGTQTCFYEAHISSSLTMNYYATGYYYHEGSTKYWTAAGPANITVGTPASTLYFYSLDSVTTLTNQVVNPYTSGSYLHMEYCYAVGHYMFVGVGYIRIGSQSVSGSTNFNSSYIP</sequence>
<feature type="signal peptide" evidence="1">
    <location>
        <begin position="1"/>
        <end position="24"/>
    </location>
</feature>
<reference evidence="2" key="1">
    <citation type="submission" date="2022-02" db="EMBL/GenBank/DDBJ databases">
        <authorList>
            <person name="Leng L."/>
        </authorList>
    </citation>
    <scope>NUCLEOTIDE SEQUENCE</scope>
    <source>
        <strain evidence="2">JI</strain>
    </source>
</reference>
<proteinExistence type="predicted"/>
<gene>
    <name evidence="2" type="ORF">L7E55_17075</name>
</gene>
<keyword evidence="3" id="KW-1185">Reference proteome</keyword>
<dbReference type="AlphaFoldDB" id="A0A9X4JUX7"/>
<feature type="chain" id="PRO_5040979789" evidence="1">
    <location>
        <begin position="25"/>
        <end position="236"/>
    </location>
</feature>
<comment type="caution">
    <text evidence="2">The sequence shown here is derived from an EMBL/GenBank/DDBJ whole genome shotgun (WGS) entry which is preliminary data.</text>
</comment>
<keyword evidence="1" id="KW-0732">Signal</keyword>
<accession>A0A9X4JUX7</accession>
<protein>
    <submittedName>
        <fullName evidence="2">Uncharacterized protein</fullName>
    </submittedName>
</protein>
<name>A0A9X4JUX7_9FIRM</name>
<evidence type="ECO:0000256" key="1">
    <source>
        <dbReference type="SAM" id="SignalP"/>
    </source>
</evidence>
<evidence type="ECO:0000313" key="2">
    <source>
        <dbReference type="EMBL" id="MDF9410030.1"/>
    </source>
</evidence>